<dbReference type="Proteomes" id="UP001500507">
    <property type="component" value="Unassembled WGS sequence"/>
</dbReference>
<gene>
    <name evidence="1" type="ORF">GCM10009117_07660</name>
</gene>
<keyword evidence="2" id="KW-1185">Reference proteome</keyword>
<name>A0ABN1MFK1_9FLAO</name>
<protein>
    <submittedName>
        <fullName evidence="1">Uncharacterized protein</fullName>
    </submittedName>
</protein>
<sequence length="180" mass="20416">MKNLLLIFVLIFTISSCKKTQSDNTQLNNNDSTEKRYEGEYFNFDFPDDWNITDSEGLEEGVYFLSVEKDGLDSSGLFTVVSFDEEIDLDNLVSINLEQLQNNPVIANLKFDSIRDAEFNHIKSRTSNFTFSTLGIRHEGSISAFNGDKNSYVTLKQGSLEDKNKNSNGFSTIENSFETK</sequence>
<dbReference type="PROSITE" id="PS51257">
    <property type="entry name" value="PROKAR_LIPOPROTEIN"/>
    <property type="match status" value="1"/>
</dbReference>
<reference evidence="1 2" key="1">
    <citation type="journal article" date="2019" name="Int. J. Syst. Evol. Microbiol.">
        <title>The Global Catalogue of Microorganisms (GCM) 10K type strain sequencing project: providing services to taxonomists for standard genome sequencing and annotation.</title>
        <authorList>
            <consortium name="The Broad Institute Genomics Platform"/>
            <consortium name="The Broad Institute Genome Sequencing Center for Infectious Disease"/>
            <person name="Wu L."/>
            <person name="Ma J."/>
        </authorList>
    </citation>
    <scope>NUCLEOTIDE SEQUENCE [LARGE SCALE GENOMIC DNA]</scope>
    <source>
        <strain evidence="1 2">JCM 16082</strain>
    </source>
</reference>
<accession>A0ABN1MFK1</accession>
<evidence type="ECO:0000313" key="2">
    <source>
        <dbReference type="Proteomes" id="UP001500507"/>
    </source>
</evidence>
<proteinExistence type="predicted"/>
<dbReference type="RefSeq" id="WP_343764111.1">
    <property type="nucleotide sequence ID" value="NZ_BAAAFG010000005.1"/>
</dbReference>
<comment type="caution">
    <text evidence="1">The sequence shown here is derived from an EMBL/GenBank/DDBJ whole genome shotgun (WGS) entry which is preliminary data.</text>
</comment>
<organism evidence="1 2">
    <name type="scientific">Gangjinia marincola</name>
    <dbReference type="NCBI Taxonomy" id="578463"/>
    <lineage>
        <taxon>Bacteria</taxon>
        <taxon>Pseudomonadati</taxon>
        <taxon>Bacteroidota</taxon>
        <taxon>Flavobacteriia</taxon>
        <taxon>Flavobacteriales</taxon>
        <taxon>Flavobacteriaceae</taxon>
        <taxon>Gangjinia</taxon>
    </lineage>
</organism>
<dbReference type="EMBL" id="BAAAFG010000005">
    <property type="protein sequence ID" value="GAA0871620.1"/>
    <property type="molecule type" value="Genomic_DNA"/>
</dbReference>
<evidence type="ECO:0000313" key="1">
    <source>
        <dbReference type="EMBL" id="GAA0871620.1"/>
    </source>
</evidence>